<proteinExistence type="inferred from homology"/>
<name>A0A849V9D4_9GAMM</name>
<feature type="chain" id="PRO_5032310426" evidence="3">
    <location>
        <begin position="20"/>
        <end position="409"/>
    </location>
</feature>
<dbReference type="Pfam" id="PF13458">
    <property type="entry name" value="Peripla_BP_6"/>
    <property type="match status" value="1"/>
</dbReference>
<comment type="similarity">
    <text evidence="1">Belongs to the leucine-binding protein family.</text>
</comment>
<dbReference type="Proteomes" id="UP000586305">
    <property type="component" value="Unassembled WGS sequence"/>
</dbReference>
<gene>
    <name evidence="5" type="ORF">HG263_05295</name>
</gene>
<dbReference type="InterPro" id="IPR051010">
    <property type="entry name" value="BCAA_transport"/>
</dbReference>
<dbReference type="PANTHER" id="PTHR30483">
    <property type="entry name" value="LEUCINE-SPECIFIC-BINDING PROTEIN"/>
    <property type="match status" value="1"/>
</dbReference>
<feature type="domain" description="Leucine-binding protein" evidence="4">
    <location>
        <begin position="39"/>
        <end position="354"/>
    </location>
</feature>
<evidence type="ECO:0000259" key="4">
    <source>
        <dbReference type="Pfam" id="PF13458"/>
    </source>
</evidence>
<evidence type="ECO:0000256" key="1">
    <source>
        <dbReference type="ARBA" id="ARBA00010062"/>
    </source>
</evidence>
<dbReference type="SUPFAM" id="SSF53822">
    <property type="entry name" value="Periplasmic binding protein-like I"/>
    <property type="match status" value="1"/>
</dbReference>
<keyword evidence="2 3" id="KW-0732">Signal</keyword>
<comment type="caution">
    <text evidence="5">The sequence shown here is derived from an EMBL/GenBank/DDBJ whole genome shotgun (WGS) entry which is preliminary data.</text>
</comment>
<dbReference type="AlphaFoldDB" id="A0A849V9D4"/>
<feature type="signal peptide" evidence="3">
    <location>
        <begin position="1"/>
        <end position="19"/>
    </location>
</feature>
<evidence type="ECO:0000313" key="6">
    <source>
        <dbReference type="Proteomes" id="UP000586305"/>
    </source>
</evidence>
<dbReference type="CDD" id="cd19979">
    <property type="entry name" value="PBP1_ABC_ligand_binding-like"/>
    <property type="match status" value="1"/>
</dbReference>
<organism evidence="5 6">
    <name type="scientific">Pseudoalteromonas caenipelagi</name>
    <dbReference type="NCBI Taxonomy" id="2726988"/>
    <lineage>
        <taxon>Bacteria</taxon>
        <taxon>Pseudomonadati</taxon>
        <taxon>Pseudomonadota</taxon>
        <taxon>Gammaproteobacteria</taxon>
        <taxon>Alteromonadales</taxon>
        <taxon>Pseudoalteromonadaceae</taxon>
        <taxon>Pseudoalteromonas</taxon>
    </lineage>
</organism>
<accession>A0A849V9D4</accession>
<dbReference type="InterPro" id="IPR028081">
    <property type="entry name" value="Leu-bd"/>
</dbReference>
<sequence length="409" mass="45639">MRLRYWLLLLFFICMYANADDSTRILKIYHDSDYSNHKASAIAMKMGFMAALADVNFTVQGYQLELVEKDHRGNSNRSLLNMRQFLEDPDAIAVLGGLHSPPYIKYRNFINENGIILLIPWAAGGSITRYPDGENWVYRLSIDDTKAGFKLVEHARQDLHCESMHALLENTPWGKSNHKTLSAAAADNQMKVTWFNWNAQLSSARIIIRDIINSDADCVIFVGNALEGSHFVNAMASFPKSSRIPIVSHWGITGGDFLTSTKDALQQGVRVHFIQSCFSLRDYKQHPQARKAVESAKAIYPTLAEGIEVLPAPTGFVHSYDLGKLFVEAISNITLSADVKQNRAALRRALENIKTPVVGLIKTYQVPFSSWSQEHDDAHEALGLEDFCMAQYADDGGVTLLSEPKAGAK</sequence>
<dbReference type="EMBL" id="JABBPG010000002">
    <property type="protein sequence ID" value="NOU49952.1"/>
    <property type="molecule type" value="Genomic_DNA"/>
</dbReference>
<protein>
    <submittedName>
        <fullName evidence="5">ABC transporter substrate-binding protein</fullName>
    </submittedName>
</protein>
<evidence type="ECO:0000313" key="5">
    <source>
        <dbReference type="EMBL" id="NOU49952.1"/>
    </source>
</evidence>
<reference evidence="5 6" key="1">
    <citation type="submission" date="2020-04" db="EMBL/GenBank/DDBJ databases">
        <title>Pseudoalteromonas caenipelagi sp. nov., isolated from a tidal flat.</title>
        <authorList>
            <person name="Park S."/>
            <person name="Yoon J.-H."/>
        </authorList>
    </citation>
    <scope>NUCLEOTIDE SEQUENCE [LARGE SCALE GENOMIC DNA]</scope>
    <source>
        <strain evidence="5 6">JBTF-M23</strain>
    </source>
</reference>
<evidence type="ECO:0000256" key="3">
    <source>
        <dbReference type="SAM" id="SignalP"/>
    </source>
</evidence>
<evidence type="ECO:0000256" key="2">
    <source>
        <dbReference type="ARBA" id="ARBA00022729"/>
    </source>
</evidence>
<dbReference type="PANTHER" id="PTHR30483:SF6">
    <property type="entry name" value="PERIPLASMIC BINDING PROTEIN OF ABC TRANSPORTER FOR NATURAL AMINO ACIDS"/>
    <property type="match status" value="1"/>
</dbReference>
<dbReference type="Gene3D" id="3.40.50.2300">
    <property type="match status" value="2"/>
</dbReference>
<keyword evidence="6" id="KW-1185">Reference proteome</keyword>
<dbReference type="InterPro" id="IPR028082">
    <property type="entry name" value="Peripla_BP_I"/>
</dbReference>